<reference evidence="1" key="1">
    <citation type="submission" date="2020-10" db="EMBL/GenBank/DDBJ databases">
        <authorList>
            <person name="Gilroy R."/>
        </authorList>
    </citation>
    <scope>NUCLEOTIDE SEQUENCE</scope>
    <source>
        <strain evidence="1">10669</strain>
    </source>
</reference>
<accession>A0A9D1T0S1</accession>
<comment type="caution">
    <text evidence="1">The sequence shown here is derived from an EMBL/GenBank/DDBJ whole genome shotgun (WGS) entry which is preliminary data.</text>
</comment>
<dbReference type="AlphaFoldDB" id="A0A9D1T0S1"/>
<protein>
    <submittedName>
        <fullName evidence="1">Phenylacetate--CoA ligase family protein</fullName>
    </submittedName>
</protein>
<dbReference type="GO" id="GO:0016874">
    <property type="term" value="F:ligase activity"/>
    <property type="evidence" value="ECO:0007669"/>
    <property type="project" value="UniProtKB-KW"/>
</dbReference>
<dbReference type="Gene3D" id="3.40.50.12780">
    <property type="entry name" value="N-terminal domain of ligase-like"/>
    <property type="match status" value="1"/>
</dbReference>
<dbReference type="InterPro" id="IPR053158">
    <property type="entry name" value="CapK_Type1_Caps_Biosynth"/>
</dbReference>
<dbReference type="Proteomes" id="UP000886812">
    <property type="component" value="Unassembled WGS sequence"/>
</dbReference>
<reference evidence="1" key="2">
    <citation type="journal article" date="2021" name="PeerJ">
        <title>Extensive microbial diversity within the chicken gut microbiome revealed by metagenomics and culture.</title>
        <authorList>
            <person name="Gilroy R."/>
            <person name="Ravi A."/>
            <person name="Getino M."/>
            <person name="Pursley I."/>
            <person name="Horton D.L."/>
            <person name="Alikhan N.F."/>
            <person name="Baker D."/>
            <person name="Gharbi K."/>
            <person name="Hall N."/>
            <person name="Watson M."/>
            <person name="Adriaenssens E.M."/>
            <person name="Foster-Nyarko E."/>
            <person name="Jarju S."/>
            <person name="Secka A."/>
            <person name="Antonio M."/>
            <person name="Oren A."/>
            <person name="Chaudhuri R.R."/>
            <person name="La Ragione R."/>
            <person name="Hildebrand F."/>
            <person name="Pallen M.J."/>
        </authorList>
    </citation>
    <scope>NUCLEOTIDE SEQUENCE</scope>
    <source>
        <strain evidence="1">10669</strain>
    </source>
</reference>
<dbReference type="InterPro" id="IPR042099">
    <property type="entry name" value="ANL_N_sf"/>
</dbReference>
<name>A0A9D1T0S1_9BACT</name>
<sequence length="430" mass="49220">MNKKMNIRALIFRVADAALRMGGGRRFRRVLSSLRRERPANEAQLKKILKWSTENVAFYEAYRGFRGLEDFPVVNKTVIRENEARIFARGVDKAKLHKVSTSGSTGTPFVVWHDKKKRRQAAADTMAFSEFAGYHFGTRLYYVRAWDGVLVRGNWYSKLRNIVPVNNRSLTPEDFRRFLKTLEEDASEKSVLIYASTLTELFRFMKTENVRTTARVQAFITMSEALPDDVREGVSALFGAPVISRYSDCECGLIAQQAPGEKEYRVNTESFFVEILKTDSDERAADGELGRIVVTDLYNSAMPIIRYDTGDMGVMETRGDAKTLTRVDGRRIDFVFSTRGELLSPYVFYGVMRTFDEIRQYQFVQHAEKNYVMKLNIPGGAFPRAADLREQLLSLVGEDADLKFEYVNEIPTLASGKRKFVVNNWQPKKT</sequence>
<dbReference type="EMBL" id="DVOG01000047">
    <property type="protein sequence ID" value="HIV03850.1"/>
    <property type="molecule type" value="Genomic_DNA"/>
</dbReference>
<organism evidence="1 2">
    <name type="scientific">Candidatus Spyradosoma merdigallinarum</name>
    <dbReference type="NCBI Taxonomy" id="2840950"/>
    <lineage>
        <taxon>Bacteria</taxon>
        <taxon>Pseudomonadati</taxon>
        <taxon>Verrucomicrobiota</taxon>
        <taxon>Opitutia</taxon>
        <taxon>Opitutia incertae sedis</taxon>
        <taxon>Candidatus Spyradosoma</taxon>
    </lineage>
</organism>
<evidence type="ECO:0000313" key="2">
    <source>
        <dbReference type="Proteomes" id="UP000886812"/>
    </source>
</evidence>
<dbReference type="PANTHER" id="PTHR36932:SF1">
    <property type="entry name" value="CAPSULAR POLYSACCHARIDE BIOSYNTHESIS PROTEIN"/>
    <property type="match status" value="1"/>
</dbReference>
<keyword evidence="1" id="KW-0436">Ligase</keyword>
<dbReference type="SUPFAM" id="SSF56801">
    <property type="entry name" value="Acetyl-CoA synthetase-like"/>
    <property type="match status" value="1"/>
</dbReference>
<gene>
    <name evidence="1" type="ORF">IAC75_01720</name>
</gene>
<proteinExistence type="predicted"/>
<evidence type="ECO:0000313" key="1">
    <source>
        <dbReference type="EMBL" id="HIV03850.1"/>
    </source>
</evidence>
<dbReference type="PANTHER" id="PTHR36932">
    <property type="entry name" value="CAPSULAR POLYSACCHARIDE BIOSYNTHESIS PROTEIN"/>
    <property type="match status" value="1"/>
</dbReference>